<reference evidence="2 3" key="1">
    <citation type="submission" date="2023-07" db="EMBL/GenBank/DDBJ databases">
        <title>Sorghum-associated microbial communities from plants grown in Nebraska, USA.</title>
        <authorList>
            <person name="Schachtman D."/>
        </authorList>
    </citation>
    <scope>NUCLEOTIDE SEQUENCE [LARGE SCALE GENOMIC DNA]</scope>
    <source>
        <strain evidence="2 3">BE211</strain>
    </source>
</reference>
<dbReference type="PANTHER" id="PTHR33745:SF1">
    <property type="entry name" value="RSBT ANTAGONIST PROTEIN RSBS"/>
    <property type="match status" value="1"/>
</dbReference>
<proteinExistence type="predicted"/>
<dbReference type="EMBL" id="JAVDWA010000002">
    <property type="protein sequence ID" value="MDR7072420.1"/>
    <property type="molecule type" value="Genomic_DNA"/>
</dbReference>
<dbReference type="Proteomes" id="UP001258181">
    <property type="component" value="Unassembled WGS sequence"/>
</dbReference>
<dbReference type="Pfam" id="PF01740">
    <property type="entry name" value="STAS"/>
    <property type="match status" value="1"/>
</dbReference>
<protein>
    <submittedName>
        <fullName evidence="2">RsbT antagonist protein RsbS</fullName>
    </submittedName>
</protein>
<gene>
    <name evidence="2" type="ORF">J2X07_001397</name>
</gene>
<name>A0ABU1TYX1_9BACL</name>
<dbReference type="InterPro" id="IPR051932">
    <property type="entry name" value="Bact_StressResp_Reg"/>
</dbReference>
<evidence type="ECO:0000313" key="2">
    <source>
        <dbReference type="EMBL" id="MDR7072420.1"/>
    </source>
</evidence>
<dbReference type="InterPro" id="IPR002645">
    <property type="entry name" value="STAS_dom"/>
</dbReference>
<dbReference type="RefSeq" id="WP_310257723.1">
    <property type="nucleotide sequence ID" value="NZ_JAVDWA010000002.1"/>
</dbReference>
<comment type="caution">
    <text evidence="2">The sequence shown here is derived from an EMBL/GenBank/DDBJ whole genome shotgun (WGS) entry which is preliminary data.</text>
</comment>
<organism evidence="2 3">
    <name type="scientific">Fictibacillus barbaricus</name>
    <dbReference type="NCBI Taxonomy" id="182136"/>
    <lineage>
        <taxon>Bacteria</taxon>
        <taxon>Bacillati</taxon>
        <taxon>Bacillota</taxon>
        <taxon>Bacilli</taxon>
        <taxon>Bacillales</taxon>
        <taxon>Fictibacillaceae</taxon>
        <taxon>Fictibacillus</taxon>
    </lineage>
</organism>
<sequence>MNIPILKVNGYLLVSLQETLDDPSAIKLQEDLLHKIQSDNTTEVVIDLSFIHLLNSLIAKVLIDIIYMSYLMGAEVILTRVQPSVVISLNELGISMGNFSSSPDMEQRLDSLKWINGRIHH</sequence>
<dbReference type="CDD" id="cd07041">
    <property type="entry name" value="STAS_RsbR_RsbS_like"/>
    <property type="match status" value="1"/>
</dbReference>
<dbReference type="Gene3D" id="3.30.750.24">
    <property type="entry name" value="STAS domain"/>
    <property type="match status" value="1"/>
</dbReference>
<evidence type="ECO:0000259" key="1">
    <source>
        <dbReference type="PROSITE" id="PS50801"/>
    </source>
</evidence>
<accession>A0ABU1TYX1</accession>
<dbReference type="SUPFAM" id="SSF52091">
    <property type="entry name" value="SpoIIaa-like"/>
    <property type="match status" value="1"/>
</dbReference>
<dbReference type="PANTHER" id="PTHR33745">
    <property type="entry name" value="RSBT ANTAGONIST PROTEIN RSBS-RELATED"/>
    <property type="match status" value="1"/>
</dbReference>
<keyword evidence="3" id="KW-1185">Reference proteome</keyword>
<feature type="domain" description="STAS" evidence="1">
    <location>
        <begin position="1"/>
        <end position="112"/>
    </location>
</feature>
<dbReference type="InterPro" id="IPR036513">
    <property type="entry name" value="STAS_dom_sf"/>
</dbReference>
<evidence type="ECO:0000313" key="3">
    <source>
        <dbReference type="Proteomes" id="UP001258181"/>
    </source>
</evidence>
<dbReference type="PROSITE" id="PS50801">
    <property type="entry name" value="STAS"/>
    <property type="match status" value="1"/>
</dbReference>